<dbReference type="EMBL" id="FNRQ01000011">
    <property type="protein sequence ID" value="SEB23204.1"/>
    <property type="molecule type" value="Genomic_DNA"/>
</dbReference>
<proteinExistence type="predicted"/>
<evidence type="ECO:0000313" key="1">
    <source>
        <dbReference type="EMBL" id="SEB23204.1"/>
    </source>
</evidence>
<gene>
    <name evidence="1" type="ORF">SAMN05192564_11175</name>
</gene>
<dbReference type="STRING" id="83784.SAMN05192564_11175"/>
<name>A0A1H4HN09_9BURK</name>
<accession>A0A1H4HN09</accession>
<dbReference type="AlphaFoldDB" id="A0A1H4HN09"/>
<protein>
    <submittedName>
        <fullName evidence="1">Uncharacterized protein</fullName>
    </submittedName>
</protein>
<keyword evidence="2" id="KW-1185">Reference proteome</keyword>
<dbReference type="Proteomes" id="UP000198638">
    <property type="component" value="Unassembled WGS sequence"/>
</dbReference>
<sequence length="41" mass="4623">MSRVMEVRLPGCVGANNRVKRDEAFARDSDSRDLAGKDMRL</sequence>
<reference evidence="2" key="1">
    <citation type="submission" date="2016-10" db="EMBL/GenBank/DDBJ databases">
        <authorList>
            <person name="Varghese N."/>
            <person name="Submissions S."/>
        </authorList>
    </citation>
    <scope>NUCLEOTIDE SEQUENCE [LARGE SCALE GENOMIC DNA]</scope>
    <source>
        <strain evidence="2">LMG 24000</strain>
    </source>
</reference>
<organism evidence="1 2">
    <name type="scientific">Paraburkholderia sartisoli</name>
    <dbReference type="NCBI Taxonomy" id="83784"/>
    <lineage>
        <taxon>Bacteria</taxon>
        <taxon>Pseudomonadati</taxon>
        <taxon>Pseudomonadota</taxon>
        <taxon>Betaproteobacteria</taxon>
        <taxon>Burkholderiales</taxon>
        <taxon>Burkholderiaceae</taxon>
        <taxon>Paraburkholderia</taxon>
    </lineage>
</organism>
<evidence type="ECO:0000313" key="2">
    <source>
        <dbReference type="Proteomes" id="UP000198638"/>
    </source>
</evidence>